<dbReference type="Proteomes" id="UP000609726">
    <property type="component" value="Unassembled WGS sequence"/>
</dbReference>
<dbReference type="PROSITE" id="PS50839">
    <property type="entry name" value="CHASE"/>
    <property type="match status" value="1"/>
</dbReference>
<feature type="transmembrane region" description="Helical" evidence="8">
    <location>
        <begin position="322"/>
        <end position="345"/>
    </location>
</feature>
<dbReference type="PANTHER" id="PTHR24421">
    <property type="entry name" value="NITRATE/NITRITE SENSOR PROTEIN NARX-RELATED"/>
    <property type="match status" value="1"/>
</dbReference>
<dbReference type="Pfam" id="PF03924">
    <property type="entry name" value="CHASE"/>
    <property type="match status" value="1"/>
</dbReference>
<evidence type="ECO:0000256" key="5">
    <source>
        <dbReference type="ARBA" id="ARBA00022989"/>
    </source>
</evidence>
<feature type="domain" description="Histidine kinase" evidence="9">
    <location>
        <begin position="398"/>
        <end position="589"/>
    </location>
</feature>
<keyword evidence="3 8" id="KW-0812">Transmembrane</keyword>
<evidence type="ECO:0000313" key="12">
    <source>
        <dbReference type="Proteomes" id="UP000609726"/>
    </source>
</evidence>
<organism evidence="11 12">
    <name type="scientific">Massilia mucilaginosa</name>
    <dbReference type="NCBI Taxonomy" id="2609282"/>
    <lineage>
        <taxon>Bacteria</taxon>
        <taxon>Pseudomonadati</taxon>
        <taxon>Pseudomonadota</taxon>
        <taxon>Betaproteobacteria</taxon>
        <taxon>Burkholderiales</taxon>
        <taxon>Oxalobacteraceae</taxon>
        <taxon>Telluria group</taxon>
        <taxon>Massilia</taxon>
    </lineage>
</organism>
<keyword evidence="7 8" id="KW-0472">Membrane</keyword>
<dbReference type="InterPro" id="IPR042240">
    <property type="entry name" value="CHASE_sf"/>
</dbReference>
<evidence type="ECO:0000256" key="6">
    <source>
        <dbReference type="ARBA" id="ARBA00023012"/>
    </source>
</evidence>
<keyword evidence="5 8" id="KW-1133">Transmembrane helix</keyword>
<keyword evidence="12" id="KW-1185">Reference proteome</keyword>
<evidence type="ECO:0000256" key="8">
    <source>
        <dbReference type="SAM" id="Phobius"/>
    </source>
</evidence>
<dbReference type="CDD" id="cd16917">
    <property type="entry name" value="HATPase_UhpB-NarQ-NarX-like"/>
    <property type="match status" value="1"/>
</dbReference>
<dbReference type="PANTHER" id="PTHR24421:SF59">
    <property type="entry name" value="OXYGEN SENSOR HISTIDINE KINASE NREB"/>
    <property type="match status" value="1"/>
</dbReference>
<evidence type="ECO:0000256" key="1">
    <source>
        <dbReference type="ARBA" id="ARBA00004370"/>
    </source>
</evidence>
<reference evidence="11 12" key="1">
    <citation type="submission" date="2019-10" db="EMBL/GenBank/DDBJ databases">
        <title>Taxonomy of Antarctic Massilia spp.: description of Massilia rubra sp. nov., Massilia aquatica sp. nov., Massilia mucilaginosa sp. nov., Massilia frigida sp. nov. isolated from streams, lakes and regoliths.</title>
        <authorList>
            <person name="Holochova P."/>
            <person name="Sedlacek I."/>
            <person name="Kralova S."/>
            <person name="Maslanova I."/>
            <person name="Busse H.-J."/>
            <person name="Stankova E."/>
            <person name="Vrbovska V."/>
            <person name="Kovarovic V."/>
            <person name="Bartak M."/>
            <person name="Svec P."/>
            <person name="Pantucek R."/>
        </authorList>
    </citation>
    <scope>NUCLEOTIDE SEQUENCE [LARGE SCALE GENOMIC DNA]</scope>
    <source>
        <strain evidence="11 12">CCM 8733</strain>
    </source>
</reference>
<name>A0ABX0NWX9_9BURK</name>
<feature type="domain" description="CHASE" evidence="10">
    <location>
        <begin position="76"/>
        <end position="275"/>
    </location>
</feature>
<dbReference type="Gene3D" id="3.30.450.350">
    <property type="entry name" value="CHASE domain"/>
    <property type="match status" value="1"/>
</dbReference>
<proteinExistence type="predicted"/>
<dbReference type="Pfam" id="PF02518">
    <property type="entry name" value="HATPase_c"/>
    <property type="match status" value="1"/>
</dbReference>
<evidence type="ECO:0000313" key="11">
    <source>
        <dbReference type="EMBL" id="NHZ91220.1"/>
    </source>
</evidence>
<dbReference type="InterPro" id="IPR003594">
    <property type="entry name" value="HATPase_dom"/>
</dbReference>
<dbReference type="InterPro" id="IPR011712">
    <property type="entry name" value="Sig_transdc_His_kin_sub3_dim/P"/>
</dbReference>
<evidence type="ECO:0000256" key="3">
    <source>
        <dbReference type="ARBA" id="ARBA00022692"/>
    </source>
</evidence>
<evidence type="ECO:0000256" key="2">
    <source>
        <dbReference type="ARBA" id="ARBA00022679"/>
    </source>
</evidence>
<dbReference type="EMBL" id="WHJH01000026">
    <property type="protein sequence ID" value="NHZ91220.1"/>
    <property type="molecule type" value="Genomic_DNA"/>
</dbReference>
<gene>
    <name evidence="11" type="ORF">F2P45_19690</name>
</gene>
<dbReference type="GO" id="GO:0016301">
    <property type="term" value="F:kinase activity"/>
    <property type="evidence" value="ECO:0007669"/>
    <property type="project" value="UniProtKB-KW"/>
</dbReference>
<dbReference type="InterPro" id="IPR005467">
    <property type="entry name" value="His_kinase_dom"/>
</dbReference>
<dbReference type="InterPro" id="IPR050482">
    <property type="entry name" value="Sensor_HK_TwoCompSys"/>
</dbReference>
<accession>A0ABX0NWX9</accession>
<dbReference type="InterPro" id="IPR006189">
    <property type="entry name" value="CHASE_dom"/>
</dbReference>
<dbReference type="SUPFAM" id="SSF55874">
    <property type="entry name" value="ATPase domain of HSP90 chaperone/DNA topoisomerase II/histidine kinase"/>
    <property type="match status" value="1"/>
</dbReference>
<evidence type="ECO:0000256" key="4">
    <source>
        <dbReference type="ARBA" id="ARBA00022777"/>
    </source>
</evidence>
<comment type="caution">
    <text evidence="11">The sequence shown here is derived from an EMBL/GenBank/DDBJ whole genome shotgun (WGS) entry which is preliminary data.</text>
</comment>
<dbReference type="Pfam" id="PF07730">
    <property type="entry name" value="HisKA_3"/>
    <property type="match status" value="1"/>
</dbReference>
<evidence type="ECO:0000259" key="10">
    <source>
        <dbReference type="PROSITE" id="PS50839"/>
    </source>
</evidence>
<dbReference type="InterPro" id="IPR036890">
    <property type="entry name" value="HATPase_C_sf"/>
</dbReference>
<keyword evidence="6" id="KW-0902">Two-component regulatory system</keyword>
<sequence length="610" mass="66890">MKTTIKAFSTARPALWVGLPFSLAVGMVLYLATANSIETDSRARFAGLAQNARNNINARIKSYTDVLRGTVSVFQISEPLTRRQFHGYVNGLGLARNFPAIESINFAQMLQDADREAFLQRVRKERAADGAEAEEFSIKPPGRRPSYTVVTFAEPEERWAATLGYDLLTNPLIVGTLGELRDTGKLFTSGLPISFISGPNRTGLGMRLPVYRPHAPTATVAQRRAAYLGTVGIAFSVHKLVQGVIDEVPIKNVRMMLIDNAMGPDKLSGRVLFDSGGDASPLPSLLAPKHFNATLPIDFNGRQWDATFTVSANELYTGFEEFAPWLAMMAGSVSSMLLYALFHALTSSRRRAIKMAKGMTRELRDSQAKLQLSHQNLRRLAAHADQIKEGERKRIAREIHDDLGQNLLALRIEADMLSSRTRERHPRLHARARSTLQQIDATIKSVRQIINDLRPNVLDLGLSAAVEWQIAEFKRRTGIACELIDEPKEVALGDHAATAFFRILQESLSNIVRHAQATRVRVELKLSGNRLSMTVSDNGIGLQANERAKVGSFGLVGIEERISILGGSFSIASDAGEGTTVCVSVPLHNEPARGHATGAPSKTESHAAFV</sequence>
<dbReference type="Gene3D" id="3.30.565.10">
    <property type="entry name" value="Histidine kinase-like ATPase, C-terminal domain"/>
    <property type="match status" value="1"/>
</dbReference>
<dbReference type="SMART" id="SM01079">
    <property type="entry name" value="CHASE"/>
    <property type="match status" value="1"/>
</dbReference>
<evidence type="ECO:0000256" key="7">
    <source>
        <dbReference type="ARBA" id="ARBA00023136"/>
    </source>
</evidence>
<keyword evidence="4 11" id="KW-0418">Kinase</keyword>
<dbReference type="PROSITE" id="PS50109">
    <property type="entry name" value="HIS_KIN"/>
    <property type="match status" value="1"/>
</dbReference>
<keyword evidence="2" id="KW-0808">Transferase</keyword>
<comment type="subcellular location">
    <subcellularLocation>
        <location evidence="1">Membrane</location>
    </subcellularLocation>
</comment>
<dbReference type="SMART" id="SM00387">
    <property type="entry name" value="HATPase_c"/>
    <property type="match status" value="1"/>
</dbReference>
<protein>
    <submittedName>
        <fullName evidence="11">Histidine kinase</fullName>
    </submittedName>
</protein>
<dbReference type="Gene3D" id="1.20.5.1930">
    <property type="match status" value="1"/>
</dbReference>
<evidence type="ECO:0000259" key="9">
    <source>
        <dbReference type="PROSITE" id="PS50109"/>
    </source>
</evidence>